<dbReference type="RefSeq" id="WP_167172582.1">
    <property type="nucleotide sequence ID" value="NZ_JAAOYM010000001.1"/>
</dbReference>
<reference evidence="1 2" key="1">
    <citation type="submission" date="2020-03" db="EMBL/GenBank/DDBJ databases">
        <title>Sequencing the genomes of 1000 actinobacteria strains.</title>
        <authorList>
            <person name="Klenk H.-P."/>
        </authorList>
    </citation>
    <scope>NUCLEOTIDE SEQUENCE [LARGE SCALE GENOMIC DNA]</scope>
    <source>
        <strain evidence="1 2">DSM 45685</strain>
    </source>
</reference>
<evidence type="ECO:0000313" key="2">
    <source>
        <dbReference type="Proteomes" id="UP000545493"/>
    </source>
</evidence>
<organism evidence="1 2">
    <name type="scientific">Saccharomonospora amisosensis</name>
    <dbReference type="NCBI Taxonomy" id="1128677"/>
    <lineage>
        <taxon>Bacteria</taxon>
        <taxon>Bacillati</taxon>
        <taxon>Actinomycetota</taxon>
        <taxon>Actinomycetes</taxon>
        <taxon>Pseudonocardiales</taxon>
        <taxon>Pseudonocardiaceae</taxon>
        <taxon>Saccharomonospora</taxon>
    </lineage>
</organism>
<keyword evidence="2" id="KW-1185">Reference proteome</keyword>
<accession>A0A7X5US18</accession>
<dbReference type="EMBL" id="JAAOYM010000001">
    <property type="protein sequence ID" value="NIJ13065.1"/>
    <property type="molecule type" value="Genomic_DNA"/>
</dbReference>
<comment type="caution">
    <text evidence="1">The sequence shown here is derived from an EMBL/GenBank/DDBJ whole genome shotgun (WGS) entry which is preliminary data.</text>
</comment>
<evidence type="ECO:0000313" key="1">
    <source>
        <dbReference type="EMBL" id="NIJ13065.1"/>
    </source>
</evidence>
<name>A0A7X5US18_9PSEU</name>
<dbReference type="Proteomes" id="UP000545493">
    <property type="component" value="Unassembled WGS sequence"/>
</dbReference>
<gene>
    <name evidence="1" type="ORF">FHU38_003409</name>
</gene>
<proteinExistence type="predicted"/>
<sequence>MIGKDRELLARLAKTNRALAAATVELMQHQDGGELPAEGLRALADHLAPLVDELRQRADQLDAAVVEVES</sequence>
<dbReference type="AlphaFoldDB" id="A0A7X5US18"/>
<protein>
    <submittedName>
        <fullName evidence="1">Uncharacterized protein</fullName>
    </submittedName>
</protein>